<dbReference type="Proteomes" id="UP001153555">
    <property type="component" value="Unassembled WGS sequence"/>
</dbReference>
<dbReference type="AlphaFoldDB" id="A0A9N7NMQ5"/>
<dbReference type="FunFam" id="1.10.420.10:FF:000001">
    <property type="entry name" value="Peroxidase"/>
    <property type="match status" value="1"/>
</dbReference>
<accession>A0A9N7NMQ5</accession>
<feature type="binding site" evidence="16">
    <location>
        <position position="84"/>
    </location>
    <ligand>
        <name>Ca(2+)</name>
        <dbReference type="ChEBI" id="CHEBI:29108"/>
        <label>1</label>
    </ligand>
</feature>
<evidence type="ECO:0000256" key="12">
    <source>
        <dbReference type="ARBA" id="ARBA00023157"/>
    </source>
</evidence>
<keyword evidence="12 18" id="KW-1015">Disulfide bond</keyword>
<keyword evidence="9 16" id="KW-0106">Calcium</keyword>
<feature type="binding site" evidence="16">
    <location>
        <position position="95"/>
    </location>
    <ligand>
        <name>Ca(2+)</name>
        <dbReference type="ChEBI" id="CHEBI:29108"/>
        <label>1</label>
    </ligand>
</feature>
<dbReference type="PANTHER" id="PTHR31235">
    <property type="entry name" value="PEROXIDASE 25-RELATED"/>
    <property type="match status" value="1"/>
</dbReference>
<evidence type="ECO:0000256" key="18">
    <source>
        <dbReference type="PIRSR" id="PIRSR600823-5"/>
    </source>
</evidence>
<evidence type="ECO:0000256" key="6">
    <source>
        <dbReference type="ARBA" id="ARBA00022559"/>
    </source>
</evidence>
<evidence type="ECO:0000256" key="10">
    <source>
        <dbReference type="ARBA" id="ARBA00023002"/>
    </source>
</evidence>
<dbReference type="InterPro" id="IPR033905">
    <property type="entry name" value="Secretory_peroxidase"/>
</dbReference>
<feature type="binding site" evidence="16">
    <location>
        <position position="262"/>
    </location>
    <ligand>
        <name>Ca(2+)</name>
        <dbReference type="ChEBI" id="CHEBI:29108"/>
        <label>2</label>
    </ligand>
</feature>
<evidence type="ECO:0000256" key="3">
    <source>
        <dbReference type="ARBA" id="ARBA00006873"/>
    </source>
</evidence>
<comment type="cofactor">
    <cofactor evidence="16">
        <name>Ca(2+)</name>
        <dbReference type="ChEBI" id="CHEBI:29108"/>
    </cofactor>
    <text evidence="16">Binds 2 calcium ions per subunit.</text>
</comment>
<evidence type="ECO:0000313" key="21">
    <source>
        <dbReference type="EMBL" id="CAA0831953.1"/>
    </source>
</evidence>
<feature type="domain" description="Plant heme peroxidase family profile" evidence="20">
    <location>
        <begin position="35"/>
        <end position="305"/>
    </location>
</feature>
<gene>
    <name evidence="21" type="ORF">SHERM_27264</name>
</gene>
<keyword evidence="13" id="KW-0325">Glycoprotein</keyword>
<evidence type="ECO:0000256" key="2">
    <source>
        <dbReference type="ARBA" id="ARBA00002322"/>
    </source>
</evidence>
<dbReference type="CDD" id="cd00693">
    <property type="entry name" value="secretory_peroxidase"/>
    <property type="match status" value="1"/>
</dbReference>
<dbReference type="InterPro" id="IPR019793">
    <property type="entry name" value="Peroxidases_heam-ligand_BS"/>
</dbReference>
<evidence type="ECO:0000256" key="16">
    <source>
        <dbReference type="PIRSR" id="PIRSR600823-3"/>
    </source>
</evidence>
<dbReference type="FunFam" id="1.10.520.10:FF:000008">
    <property type="entry name" value="Peroxidase"/>
    <property type="match status" value="1"/>
</dbReference>
<keyword evidence="10" id="KW-0560">Oxidoreductase</keyword>
<evidence type="ECO:0000256" key="13">
    <source>
        <dbReference type="ARBA" id="ARBA00023180"/>
    </source>
</evidence>
<comment type="similarity">
    <text evidence="3">Belongs to the peroxidase family. Ascorbate peroxidase subfamily.</text>
</comment>
<feature type="region of interest" description="Disordered" evidence="19">
    <location>
        <begin position="352"/>
        <end position="399"/>
    </location>
</feature>
<keyword evidence="8 16" id="KW-0479">Metal-binding</keyword>
<dbReference type="Gene3D" id="1.10.420.10">
    <property type="entry name" value="Peroxidase, domain 2"/>
    <property type="match status" value="1"/>
</dbReference>
<evidence type="ECO:0000256" key="19">
    <source>
        <dbReference type="SAM" id="MobiDB-lite"/>
    </source>
</evidence>
<evidence type="ECO:0000313" key="22">
    <source>
        <dbReference type="Proteomes" id="UP001153555"/>
    </source>
</evidence>
<dbReference type="Pfam" id="PF00141">
    <property type="entry name" value="peroxidase"/>
    <property type="match status" value="1"/>
</dbReference>
<evidence type="ECO:0000256" key="1">
    <source>
        <dbReference type="ARBA" id="ARBA00000189"/>
    </source>
</evidence>
<dbReference type="InterPro" id="IPR010255">
    <property type="entry name" value="Haem_peroxidase_sf"/>
</dbReference>
<proteinExistence type="inferred from homology"/>
<keyword evidence="11 16" id="KW-0408">Iron</keyword>
<dbReference type="Pfam" id="PF07727">
    <property type="entry name" value="RVT_2"/>
    <property type="match status" value="1"/>
</dbReference>
<dbReference type="InterPro" id="IPR013103">
    <property type="entry name" value="RVT_2"/>
</dbReference>
<feature type="disulfide bond" evidence="18">
    <location>
        <begin position="45"/>
        <end position="121"/>
    </location>
</feature>
<reference evidence="21" key="1">
    <citation type="submission" date="2019-12" db="EMBL/GenBank/DDBJ databases">
        <authorList>
            <person name="Scholes J."/>
        </authorList>
    </citation>
    <scope>NUCLEOTIDE SEQUENCE</scope>
</reference>
<dbReference type="PROSITE" id="PS50873">
    <property type="entry name" value="PEROXIDASE_4"/>
    <property type="match status" value="1"/>
</dbReference>
<feature type="binding site" evidence="16">
    <location>
        <position position="200"/>
    </location>
    <ligand>
        <name>Ca(2+)</name>
        <dbReference type="ChEBI" id="CHEBI:29108"/>
        <label>2</label>
    </ligand>
</feature>
<keyword evidence="6 21" id="KW-0575">Peroxidase</keyword>
<comment type="catalytic activity">
    <reaction evidence="1">
        <text>2 a phenolic donor + H2O2 = 2 a phenolic radical donor + 2 H2O</text>
        <dbReference type="Rhea" id="RHEA:56136"/>
        <dbReference type="ChEBI" id="CHEBI:15377"/>
        <dbReference type="ChEBI" id="CHEBI:16240"/>
        <dbReference type="ChEBI" id="CHEBI:139520"/>
        <dbReference type="ChEBI" id="CHEBI:139521"/>
        <dbReference type="EC" id="1.11.1.7"/>
    </reaction>
</comment>
<evidence type="ECO:0000256" key="9">
    <source>
        <dbReference type="ARBA" id="ARBA00022837"/>
    </source>
</evidence>
<dbReference type="GO" id="GO:0042744">
    <property type="term" value="P:hydrogen peroxide catabolic process"/>
    <property type="evidence" value="ECO:0007669"/>
    <property type="project" value="UniProtKB-KW"/>
</dbReference>
<comment type="function">
    <text evidence="2">Removal of H(2)O(2), oxidation of toxic reductants, biosynthesis and degradation of lignin, suberization, auxin catabolism, response to environmental stresses such as wounding, pathogen attack and oxidative stress. These functions might be dependent on each isozyme/isoform in each plant tissue.</text>
</comment>
<keyword evidence="14" id="KW-0376">Hydrogen peroxide</keyword>
<dbReference type="Gene3D" id="1.10.520.10">
    <property type="match status" value="1"/>
</dbReference>
<dbReference type="GO" id="GO:0020037">
    <property type="term" value="F:heme binding"/>
    <property type="evidence" value="ECO:0007669"/>
    <property type="project" value="InterPro"/>
</dbReference>
<comment type="cofactor">
    <cofactor evidence="16">
        <name>heme b</name>
        <dbReference type="ChEBI" id="CHEBI:60344"/>
    </cofactor>
    <text evidence="16">Binds 1 heme b (iron(II)-protoporphyrin IX) group per subunit.</text>
</comment>
<dbReference type="GO" id="GO:0046872">
    <property type="term" value="F:metal ion binding"/>
    <property type="evidence" value="ECO:0007669"/>
    <property type="project" value="UniProtKB-KW"/>
</dbReference>
<dbReference type="InterPro" id="IPR002016">
    <property type="entry name" value="Haem_peroxidase"/>
</dbReference>
<dbReference type="GO" id="GO:0006979">
    <property type="term" value="P:response to oxidative stress"/>
    <property type="evidence" value="ECO:0007669"/>
    <property type="project" value="InterPro"/>
</dbReference>
<organism evidence="21 22">
    <name type="scientific">Striga hermonthica</name>
    <name type="common">Purple witchweed</name>
    <name type="synonym">Buchnera hermonthica</name>
    <dbReference type="NCBI Taxonomy" id="68872"/>
    <lineage>
        <taxon>Eukaryota</taxon>
        <taxon>Viridiplantae</taxon>
        <taxon>Streptophyta</taxon>
        <taxon>Embryophyta</taxon>
        <taxon>Tracheophyta</taxon>
        <taxon>Spermatophyta</taxon>
        <taxon>Magnoliopsida</taxon>
        <taxon>eudicotyledons</taxon>
        <taxon>Gunneridae</taxon>
        <taxon>Pentapetalae</taxon>
        <taxon>asterids</taxon>
        <taxon>lamiids</taxon>
        <taxon>Lamiales</taxon>
        <taxon>Orobanchaceae</taxon>
        <taxon>Buchnereae</taxon>
        <taxon>Striga</taxon>
    </lineage>
</organism>
<evidence type="ECO:0000256" key="14">
    <source>
        <dbReference type="ARBA" id="ARBA00023324"/>
    </source>
</evidence>
<dbReference type="InterPro" id="IPR000823">
    <property type="entry name" value="Peroxidase_pln"/>
</dbReference>
<evidence type="ECO:0000256" key="15">
    <source>
        <dbReference type="PIRSR" id="PIRSR600823-1"/>
    </source>
</evidence>
<name>A0A9N7NMQ5_STRHE</name>
<keyword evidence="7" id="KW-0349">Heme</keyword>
<feature type="binding site" evidence="16">
    <location>
        <position position="86"/>
    </location>
    <ligand>
        <name>Ca(2+)</name>
        <dbReference type="ChEBI" id="CHEBI:29108"/>
        <label>1</label>
    </ligand>
</feature>
<feature type="binding site" evidence="16">
    <location>
        <position position="77"/>
    </location>
    <ligand>
        <name>Ca(2+)</name>
        <dbReference type="ChEBI" id="CHEBI:29108"/>
        <label>1</label>
    </ligand>
</feature>
<feature type="active site" description="Proton acceptor" evidence="15">
    <location>
        <position position="76"/>
    </location>
</feature>
<dbReference type="SUPFAM" id="SSF56672">
    <property type="entry name" value="DNA/RNA polymerases"/>
    <property type="match status" value="1"/>
</dbReference>
<dbReference type="PRINTS" id="PR00461">
    <property type="entry name" value="PLPEROXIDASE"/>
</dbReference>
<evidence type="ECO:0000256" key="11">
    <source>
        <dbReference type="ARBA" id="ARBA00023004"/>
    </source>
</evidence>
<evidence type="ECO:0000256" key="17">
    <source>
        <dbReference type="PIRSR" id="PIRSR600823-4"/>
    </source>
</evidence>
<feature type="binding site" evidence="16">
    <location>
        <position position="254"/>
    </location>
    <ligand>
        <name>Ca(2+)</name>
        <dbReference type="ChEBI" id="CHEBI:29108"/>
        <label>2</label>
    </ligand>
</feature>
<feature type="binding site" description="axial binding residue" evidence="16">
    <location>
        <position position="199"/>
    </location>
    <ligand>
        <name>heme b</name>
        <dbReference type="ChEBI" id="CHEBI:60344"/>
    </ligand>
    <ligandPart>
        <name>Fe</name>
        <dbReference type="ChEBI" id="CHEBI:18248"/>
    </ligandPart>
</feature>
<evidence type="ECO:0000256" key="4">
    <source>
        <dbReference type="ARBA" id="ARBA00012313"/>
    </source>
</evidence>
<dbReference type="OrthoDB" id="2113341at2759"/>
<feature type="disulfide bond" evidence="18">
    <location>
        <begin position="78"/>
        <end position="83"/>
    </location>
</feature>
<keyword evidence="5" id="KW-0964">Secreted</keyword>
<feature type="site" description="Transition state stabilizer" evidence="17">
    <location>
        <position position="72"/>
    </location>
</feature>
<evidence type="ECO:0000256" key="8">
    <source>
        <dbReference type="ARBA" id="ARBA00022723"/>
    </source>
</evidence>
<protein>
    <recommendedName>
        <fullName evidence="4">peroxidase</fullName>
        <ecNumber evidence="4">1.11.1.7</ecNumber>
    </recommendedName>
</protein>
<dbReference type="InterPro" id="IPR043502">
    <property type="entry name" value="DNA/RNA_pol_sf"/>
</dbReference>
<dbReference type="PROSITE" id="PS00435">
    <property type="entry name" value="PEROXIDASE_1"/>
    <property type="match status" value="1"/>
</dbReference>
<dbReference type="SUPFAM" id="SSF48113">
    <property type="entry name" value="Heme-dependent peroxidases"/>
    <property type="match status" value="1"/>
</dbReference>
<dbReference type="EMBL" id="CACSLK010027833">
    <property type="protein sequence ID" value="CAA0831953.1"/>
    <property type="molecule type" value="Genomic_DNA"/>
</dbReference>
<dbReference type="GO" id="GO:0140825">
    <property type="term" value="F:lactoperoxidase activity"/>
    <property type="evidence" value="ECO:0007669"/>
    <property type="project" value="UniProtKB-EC"/>
</dbReference>
<dbReference type="EC" id="1.11.1.7" evidence="4"/>
<feature type="disulfide bond" evidence="18">
    <location>
        <begin position="206"/>
        <end position="240"/>
    </location>
</feature>
<evidence type="ECO:0000256" key="5">
    <source>
        <dbReference type="ARBA" id="ARBA00022525"/>
    </source>
</evidence>
<feature type="compositionally biased region" description="Polar residues" evidence="19">
    <location>
        <begin position="380"/>
        <end position="392"/>
    </location>
</feature>
<feature type="binding site" evidence="16">
    <location>
        <position position="82"/>
    </location>
    <ligand>
        <name>Ca(2+)</name>
        <dbReference type="ChEBI" id="CHEBI:29108"/>
        <label>1</label>
    </ligand>
</feature>
<sequence length="553" mass="62225">MGETELCCHKPLYPHNQLLVLPFVFVLFFPPFSSSFSFDFYATSCPAAEMMVKNTVRSASDLDPTVPGKLLRLLFHDCFIEGCDGSVLLQGNRTETSDPANKSLGGFSVIDSAKRVLEIFCPQIVSCADILALAARDAVEFAGGPNVKIPTGRKDGKISVAANVRPNIIDTSFTLDEMDKVFSAKGLSMDDLVTLSGAHTIGRSHCNSFNDRFKLDSNGNLTLIDSSLDRQYASQLTKVCPAGASDDSITVENDPVSPQQFDNNYYKILLEHRGLFQSDSALLNDGKRHKLEEKSNKGIFLGYSSQYKGYKIYILKTGKLIISRDVEFDENGAWNWEEEKVEYQNIMVPTWRRQNTIPKEREDETEGTQSPPAPQPSSPRTTIPSTDELSSPESPPRKVRTLREIYETCNFTTMEPESFEAAVKEKEWVKAMEEEIKMIEKNKTWELVDLPNNKEVIGVKWVYKTKLNPDDSIQKHKARLVAEGCSQLPGIDYNETFAPVARLDTIRALTSLAAKKKWRIYQLDVKSAFLNVYLEEEIYVEQPQGVLVPFIYK</sequence>
<evidence type="ECO:0000256" key="7">
    <source>
        <dbReference type="ARBA" id="ARBA00022617"/>
    </source>
</evidence>
<keyword evidence="22" id="KW-1185">Reference proteome</keyword>
<comment type="caution">
    <text evidence="21">The sequence shown here is derived from an EMBL/GenBank/DDBJ whole genome shotgun (WGS) entry which is preliminary data.</text>
</comment>
<evidence type="ECO:0000259" key="20">
    <source>
        <dbReference type="PROSITE" id="PS50873"/>
    </source>
</evidence>
<dbReference type="PRINTS" id="PR00458">
    <property type="entry name" value="PEROXIDASE"/>
</dbReference>